<protein>
    <submittedName>
        <fullName evidence="2">Uncharacterized protein</fullName>
    </submittedName>
</protein>
<feature type="compositionally biased region" description="Basic residues" evidence="1">
    <location>
        <begin position="265"/>
        <end position="276"/>
    </location>
</feature>
<accession>A0AB34JWR8</accession>
<organism evidence="2 3">
    <name type="scientific">Prymnesium parvum</name>
    <name type="common">Toxic golden alga</name>
    <dbReference type="NCBI Taxonomy" id="97485"/>
    <lineage>
        <taxon>Eukaryota</taxon>
        <taxon>Haptista</taxon>
        <taxon>Haptophyta</taxon>
        <taxon>Prymnesiophyceae</taxon>
        <taxon>Prymnesiales</taxon>
        <taxon>Prymnesiaceae</taxon>
        <taxon>Prymnesium</taxon>
    </lineage>
</organism>
<dbReference type="Proteomes" id="UP001515480">
    <property type="component" value="Unassembled WGS sequence"/>
</dbReference>
<sequence>MGRVDVDDTITSALTRLQARVRGRLSREETREAVRQHQADLASLQSDGAVNAAEAAERLRSDGSLRGATPAVLLAALRGRACGLAAALAANDAYDADAERRGGEHTLAILCEVRARRGGWIFQQAEGRADLLAAAAALARLAVLGERAEALACGALRALVELTESVQLPAAGGGGEAGGDDSYERWLIDHVVPIDTPPIPFDESLSDGLHAALHLLLVPCEPSATSSETAAHAAALLARQTESEAGCAALLSCWRAYAQARAPRRGGRAAPRRLTRAARPQEQLDREVQLRPRLRDGEEGEEEKAAPMAAEHAREAEAMHVCALAVRLLRERSRRFEGAMEMRVRAAAAHAARHEAVAAAYAAEACAHREENALGGVVNALHWLALHEADGEERGMHQSAELLAALFLLARGLPPLHDVSAHLRGFADALLAALVLKVRRRRLSSHAPRAALSRRLASQAGQPPHASLEEAIAALLPPACLHPPSHHCFAHGASPIEPLAAAAAAAGAAAAACTARQLRGASMPRAAAGEAAWGASCRPLLVRAAAAAVRQLSSARGACGAVRAGALTLLLQVHEHGEAADDRGGEAGGRREAFALRQDDALRRATALCAACGISGLEVVRDIELARLLHLSHKGRPAEAAAAKHALSALTTVDEGCDATPAVRRLLSLTRSSYPPPMRAWAAGAVCELSQLPALRPALIIHGVVELLALNMSPPTEAEIIGFKPGRKASRRISAVQDITHASRLGRRSVAVNAMYATLGKALEANADAAGLPSYREAAFSPIQIPESAMLSMQRAVVFSDSAAVPRQVLQVGGATLLHLCRLVGEAGDNTIASRTVGSIPKGSAAAETAASYAQEALLPLLRLRPNCVALIQALRGHADRPSCAACCMALAAVLKHTASYEHDVLLMAMESFQQVLHILRTSNLGAPQLRAIHPPGSVMAPLLMILNGDNPRLIAAALHILAQLLRWPELRAALLEVKSALVTLTELLQHNSFEVRAAILQCLLELSHNKSMHSEFKYTSGLQGLLDLLEHERSQKMTTEIPSPSFKGSALALGLQLLLQLVENDPSLLTLVKDHPAVEGVSWGTLLPEIDSEQPEETQTQPLADIGLEAPNETLDSEEAEEEPSTNVSLDMELASLPSSAPSTAPEIPRKKATFLVGIPESRESVASRPSSESQVPSIAQRISDGVLAPSSTVIATSTAG</sequence>
<evidence type="ECO:0000313" key="2">
    <source>
        <dbReference type="EMBL" id="KAL1524859.1"/>
    </source>
</evidence>
<name>A0AB34JWR8_PRYPA</name>
<reference evidence="2 3" key="1">
    <citation type="journal article" date="2024" name="Science">
        <title>Giant polyketide synthase enzymes in the biosynthesis of giant marine polyether toxins.</title>
        <authorList>
            <person name="Fallon T.R."/>
            <person name="Shende V.V."/>
            <person name="Wierzbicki I.H."/>
            <person name="Pendleton A.L."/>
            <person name="Watervoot N.F."/>
            <person name="Auber R.P."/>
            <person name="Gonzalez D.J."/>
            <person name="Wisecaver J.H."/>
            <person name="Moore B.S."/>
        </authorList>
    </citation>
    <scope>NUCLEOTIDE SEQUENCE [LARGE SCALE GENOMIC DNA]</scope>
    <source>
        <strain evidence="2 3">12B1</strain>
    </source>
</reference>
<proteinExistence type="predicted"/>
<dbReference type="InterPro" id="IPR011989">
    <property type="entry name" value="ARM-like"/>
</dbReference>
<feature type="compositionally biased region" description="Polar residues" evidence="1">
    <location>
        <begin position="1169"/>
        <end position="1179"/>
    </location>
</feature>
<evidence type="ECO:0000313" key="3">
    <source>
        <dbReference type="Proteomes" id="UP001515480"/>
    </source>
</evidence>
<comment type="caution">
    <text evidence="2">The sequence shown here is derived from an EMBL/GenBank/DDBJ whole genome shotgun (WGS) entry which is preliminary data.</text>
</comment>
<dbReference type="AlphaFoldDB" id="A0AB34JWR8"/>
<dbReference type="SUPFAM" id="SSF48371">
    <property type="entry name" value="ARM repeat"/>
    <property type="match status" value="1"/>
</dbReference>
<feature type="region of interest" description="Disordered" evidence="1">
    <location>
        <begin position="1138"/>
        <end position="1187"/>
    </location>
</feature>
<dbReference type="EMBL" id="JBGBPQ010000004">
    <property type="protein sequence ID" value="KAL1524859.1"/>
    <property type="molecule type" value="Genomic_DNA"/>
</dbReference>
<keyword evidence="3" id="KW-1185">Reference proteome</keyword>
<feature type="region of interest" description="Disordered" evidence="1">
    <location>
        <begin position="265"/>
        <end position="304"/>
    </location>
</feature>
<evidence type="ECO:0000256" key="1">
    <source>
        <dbReference type="SAM" id="MobiDB-lite"/>
    </source>
</evidence>
<dbReference type="Gene3D" id="1.25.10.10">
    <property type="entry name" value="Leucine-rich Repeat Variant"/>
    <property type="match status" value="1"/>
</dbReference>
<dbReference type="PROSITE" id="PS50096">
    <property type="entry name" value="IQ"/>
    <property type="match status" value="1"/>
</dbReference>
<gene>
    <name evidence="2" type="ORF">AB1Y20_019739</name>
</gene>
<feature type="compositionally biased region" description="Basic and acidic residues" evidence="1">
    <location>
        <begin position="282"/>
        <end position="297"/>
    </location>
</feature>
<dbReference type="InterPro" id="IPR016024">
    <property type="entry name" value="ARM-type_fold"/>
</dbReference>